<reference evidence="1" key="1">
    <citation type="journal article" date="2014" name="Front. Microbiol.">
        <title>High frequency of phylogenetically diverse reductive dehalogenase-homologous genes in deep subseafloor sedimentary metagenomes.</title>
        <authorList>
            <person name="Kawai M."/>
            <person name="Futagami T."/>
            <person name="Toyoda A."/>
            <person name="Takaki Y."/>
            <person name="Nishi S."/>
            <person name="Hori S."/>
            <person name="Arai W."/>
            <person name="Tsubouchi T."/>
            <person name="Morono Y."/>
            <person name="Uchiyama I."/>
            <person name="Ito T."/>
            <person name="Fujiyama A."/>
            <person name="Inagaki F."/>
            <person name="Takami H."/>
        </authorList>
    </citation>
    <scope>NUCLEOTIDE SEQUENCE</scope>
    <source>
        <strain evidence="1">Expedition CK06-06</strain>
    </source>
</reference>
<accession>X0UR98</accession>
<name>X0UR98_9ZZZZ</name>
<dbReference type="EMBL" id="BARS01020529">
    <property type="protein sequence ID" value="GAG08364.1"/>
    <property type="molecule type" value="Genomic_DNA"/>
</dbReference>
<evidence type="ECO:0000313" key="1">
    <source>
        <dbReference type="EMBL" id="GAG08364.1"/>
    </source>
</evidence>
<dbReference type="AlphaFoldDB" id="X0UR98"/>
<comment type="caution">
    <text evidence="1">The sequence shown here is derived from an EMBL/GenBank/DDBJ whole genome shotgun (WGS) entry which is preliminary data.</text>
</comment>
<feature type="non-terminal residue" evidence="1">
    <location>
        <position position="1"/>
    </location>
</feature>
<proteinExistence type="predicted"/>
<protein>
    <submittedName>
        <fullName evidence="1">Uncharacterized protein</fullName>
    </submittedName>
</protein>
<gene>
    <name evidence="1" type="ORF">S01H1_33092</name>
</gene>
<sequence>PLCFIAEFIGQEIMVNLIRIAKVLINLKKEEQEMESKDIMVYDFISKQDSNLSYHSVKRLTDEFREFSGEIDEDVNSKWFGRALKRLNLVIDKRRVKRGVEVSLNVVKAQEKLKIFRVQD</sequence>
<organism evidence="1">
    <name type="scientific">marine sediment metagenome</name>
    <dbReference type="NCBI Taxonomy" id="412755"/>
    <lineage>
        <taxon>unclassified sequences</taxon>
        <taxon>metagenomes</taxon>
        <taxon>ecological metagenomes</taxon>
    </lineage>
</organism>